<evidence type="ECO:0000256" key="5">
    <source>
        <dbReference type="HAMAP-Rule" id="MF_00113"/>
    </source>
</evidence>
<evidence type="ECO:0000256" key="4">
    <source>
        <dbReference type="ARBA" id="ARBA00022785"/>
    </source>
</evidence>
<dbReference type="SUPFAM" id="SSF111337">
    <property type="entry name" value="QueA-like"/>
    <property type="match status" value="1"/>
</dbReference>
<keyword evidence="3 5" id="KW-0949">S-adenosyl-L-methionine</keyword>
<protein>
    <recommendedName>
        <fullName evidence="5">S-adenosylmethionine:tRNA ribosyltransferase-isomerase</fullName>
        <ecNumber evidence="5">2.4.99.17</ecNumber>
    </recommendedName>
    <alternativeName>
        <fullName evidence="5">Queuosine biosynthesis protein QueA</fullName>
    </alternativeName>
</protein>
<dbReference type="Gene3D" id="3.40.1780.10">
    <property type="entry name" value="QueA-like"/>
    <property type="match status" value="1"/>
</dbReference>
<keyword evidence="4 5" id="KW-0671">Queuosine biosynthesis</keyword>
<dbReference type="InterPro" id="IPR042119">
    <property type="entry name" value="QueA_dom2"/>
</dbReference>
<comment type="function">
    <text evidence="5">Transfers and isomerizes the ribose moiety from AdoMet to the 7-aminomethyl group of 7-deazaguanine (preQ1-tRNA) to give epoxyqueuosine (oQ-tRNA).</text>
</comment>
<evidence type="ECO:0000256" key="2">
    <source>
        <dbReference type="ARBA" id="ARBA00022679"/>
    </source>
</evidence>
<dbReference type="HAMAP" id="MF_00113">
    <property type="entry name" value="QueA"/>
    <property type="match status" value="1"/>
</dbReference>
<gene>
    <name evidence="5 6" type="primary">queA</name>
    <name evidence="6" type="ORF">ACFQ03_18810</name>
</gene>
<comment type="similarity">
    <text evidence="5">Belongs to the QueA family.</text>
</comment>
<dbReference type="RefSeq" id="WP_379290122.1">
    <property type="nucleotide sequence ID" value="NZ_JBHTIU010000074.1"/>
</dbReference>
<dbReference type="NCBIfam" id="TIGR00113">
    <property type="entry name" value="queA"/>
    <property type="match status" value="1"/>
</dbReference>
<dbReference type="InterPro" id="IPR036100">
    <property type="entry name" value="QueA_sf"/>
</dbReference>
<name>A0ABW3DCH5_9BACL</name>
<evidence type="ECO:0000256" key="1">
    <source>
        <dbReference type="ARBA" id="ARBA00022490"/>
    </source>
</evidence>
<comment type="subunit">
    <text evidence="5">Monomer.</text>
</comment>
<dbReference type="InterPro" id="IPR003699">
    <property type="entry name" value="QueA"/>
</dbReference>
<proteinExistence type="inferred from homology"/>
<comment type="subcellular location">
    <subcellularLocation>
        <location evidence="5">Cytoplasm</location>
    </subcellularLocation>
</comment>
<dbReference type="Pfam" id="PF02547">
    <property type="entry name" value="Queuosine_synth"/>
    <property type="match status" value="1"/>
</dbReference>
<comment type="catalytic activity">
    <reaction evidence="5">
        <text>7-aminomethyl-7-carbaguanosine(34) in tRNA + S-adenosyl-L-methionine = epoxyqueuosine(34) in tRNA + adenine + L-methionine + 2 H(+)</text>
        <dbReference type="Rhea" id="RHEA:32155"/>
        <dbReference type="Rhea" id="RHEA-COMP:10342"/>
        <dbReference type="Rhea" id="RHEA-COMP:18582"/>
        <dbReference type="ChEBI" id="CHEBI:15378"/>
        <dbReference type="ChEBI" id="CHEBI:16708"/>
        <dbReference type="ChEBI" id="CHEBI:57844"/>
        <dbReference type="ChEBI" id="CHEBI:59789"/>
        <dbReference type="ChEBI" id="CHEBI:82833"/>
        <dbReference type="ChEBI" id="CHEBI:194443"/>
        <dbReference type="EC" id="2.4.99.17"/>
    </reaction>
</comment>
<organism evidence="6 7">
    <name type="scientific">Paenibacillus residui</name>
    <dbReference type="NCBI Taxonomy" id="629724"/>
    <lineage>
        <taxon>Bacteria</taxon>
        <taxon>Bacillati</taxon>
        <taxon>Bacillota</taxon>
        <taxon>Bacilli</taxon>
        <taxon>Bacillales</taxon>
        <taxon>Paenibacillaceae</taxon>
        <taxon>Paenibacillus</taxon>
    </lineage>
</organism>
<dbReference type="EMBL" id="JBHTIU010000074">
    <property type="protein sequence ID" value="MFD0871197.1"/>
    <property type="molecule type" value="Genomic_DNA"/>
</dbReference>
<sequence length="368" mass="41283">MDVELFNYHLPEELIAQTPLKNRTHSRLMALDKQTGRIGHHLFEQLESYLKAGDLLVLNDTRVIPARLFGYKADTGAKAEVLLLKSLGEDRWEVLLRPAKRFKEGSRIEFGSDDASEGAPDSAGQPLLTAVVEQAGEMGSRVLRFEYQGIFNEILDRLGQMPLPPYIKERLEDRERYQTVYAKHEGSAAAPTAGLHFTTEYLERLQRQGVRIAYVTLHVGLGTFRPVSVDRVEEHEMHAEYYSLPQETADAINETRASGGRVIAVGTTSARTLETAARVCGLGAGPMVQDKEALQEIKACSGWTDIFLYPGVPFLLVDALLTNFHLPKSTLMMLISAMAGRERILKAYEEAVQHKYRFFSFGDAMFIY</sequence>
<dbReference type="GO" id="GO:0051075">
    <property type="term" value="F:S-adenosylmethionine:tRNA ribosyltransferase-isomerase activity"/>
    <property type="evidence" value="ECO:0007669"/>
    <property type="project" value="UniProtKB-EC"/>
</dbReference>
<dbReference type="PANTHER" id="PTHR30307:SF0">
    <property type="entry name" value="S-ADENOSYLMETHIONINE:TRNA RIBOSYLTRANSFERASE-ISOMERASE"/>
    <property type="match status" value="1"/>
</dbReference>
<reference evidence="7" key="1">
    <citation type="journal article" date="2019" name="Int. J. Syst. Evol. Microbiol.">
        <title>The Global Catalogue of Microorganisms (GCM) 10K type strain sequencing project: providing services to taxonomists for standard genome sequencing and annotation.</title>
        <authorList>
            <consortium name="The Broad Institute Genomics Platform"/>
            <consortium name="The Broad Institute Genome Sequencing Center for Infectious Disease"/>
            <person name="Wu L."/>
            <person name="Ma J."/>
        </authorList>
    </citation>
    <scope>NUCLEOTIDE SEQUENCE [LARGE SCALE GENOMIC DNA]</scope>
    <source>
        <strain evidence="7">CCUG 57263</strain>
    </source>
</reference>
<comment type="pathway">
    <text evidence="5">tRNA modification; tRNA-queuosine biosynthesis.</text>
</comment>
<dbReference type="EC" id="2.4.99.17" evidence="5"/>
<evidence type="ECO:0000313" key="7">
    <source>
        <dbReference type="Proteomes" id="UP001597120"/>
    </source>
</evidence>
<dbReference type="Gene3D" id="2.40.10.240">
    <property type="entry name" value="QueA-like"/>
    <property type="match status" value="1"/>
</dbReference>
<dbReference type="NCBIfam" id="NF001140">
    <property type="entry name" value="PRK00147.1"/>
    <property type="match status" value="1"/>
</dbReference>
<evidence type="ECO:0000256" key="3">
    <source>
        <dbReference type="ARBA" id="ARBA00022691"/>
    </source>
</evidence>
<keyword evidence="2 5" id="KW-0808">Transferase</keyword>
<keyword evidence="7" id="KW-1185">Reference proteome</keyword>
<dbReference type="Proteomes" id="UP001597120">
    <property type="component" value="Unassembled WGS sequence"/>
</dbReference>
<dbReference type="PANTHER" id="PTHR30307">
    <property type="entry name" value="S-ADENOSYLMETHIONINE:TRNA RIBOSYLTRANSFERASE-ISOMERASE"/>
    <property type="match status" value="1"/>
</dbReference>
<accession>A0ABW3DCH5</accession>
<evidence type="ECO:0000313" key="6">
    <source>
        <dbReference type="EMBL" id="MFD0871197.1"/>
    </source>
</evidence>
<comment type="caution">
    <text evidence="6">The sequence shown here is derived from an EMBL/GenBank/DDBJ whole genome shotgun (WGS) entry which is preliminary data.</text>
</comment>
<dbReference type="InterPro" id="IPR042118">
    <property type="entry name" value="QueA_dom1"/>
</dbReference>
<keyword evidence="1 5" id="KW-0963">Cytoplasm</keyword>
<keyword evidence="6" id="KW-0328">Glycosyltransferase</keyword>